<evidence type="ECO:0000259" key="1">
    <source>
        <dbReference type="PROSITE" id="PS50304"/>
    </source>
</evidence>
<dbReference type="PROSITE" id="PS50304">
    <property type="entry name" value="TUDOR"/>
    <property type="match status" value="1"/>
</dbReference>
<dbReference type="InterPro" id="IPR050621">
    <property type="entry name" value="Tudor_domain_containing"/>
</dbReference>
<dbReference type="Gene3D" id="2.30.30.140">
    <property type="match status" value="1"/>
</dbReference>
<feature type="domain" description="Tudor" evidence="1">
    <location>
        <begin position="111"/>
        <end position="168"/>
    </location>
</feature>
<evidence type="ECO:0000313" key="2">
    <source>
        <dbReference type="EMBL" id="KAJ6219557.1"/>
    </source>
</evidence>
<comment type="caution">
    <text evidence="2">The sequence shown here is derived from an EMBL/GenBank/DDBJ whole genome shotgun (WGS) entry which is preliminary data.</text>
</comment>
<dbReference type="EMBL" id="JAPWDV010000002">
    <property type="protein sequence ID" value="KAJ6219557.1"/>
    <property type="molecule type" value="Genomic_DNA"/>
</dbReference>
<dbReference type="PANTHER" id="PTHR22948:SF72">
    <property type="entry name" value="TUDOR DOMAIN-CONTAINING PROTEIN"/>
    <property type="match status" value="1"/>
</dbReference>
<proteinExistence type="predicted"/>
<name>A0A9Q0M8C4_BLOTA</name>
<reference evidence="2" key="1">
    <citation type="submission" date="2022-12" db="EMBL/GenBank/DDBJ databases">
        <title>Genome assemblies of Blomia tropicalis.</title>
        <authorList>
            <person name="Cui Y."/>
        </authorList>
    </citation>
    <scope>NUCLEOTIDE SEQUENCE</scope>
    <source>
        <tissue evidence="2">Adult mites</tissue>
    </source>
</reference>
<dbReference type="Proteomes" id="UP001142055">
    <property type="component" value="Chromosome 2"/>
</dbReference>
<dbReference type="AlphaFoldDB" id="A0A9Q0M8C4"/>
<protein>
    <recommendedName>
        <fullName evidence="1">Tudor domain-containing protein</fullName>
    </recommendedName>
</protein>
<feature type="non-terminal residue" evidence="2">
    <location>
        <position position="178"/>
    </location>
</feature>
<dbReference type="PANTHER" id="PTHR22948">
    <property type="entry name" value="TUDOR DOMAIN CONTAINING PROTEIN"/>
    <property type="match status" value="1"/>
</dbReference>
<organism evidence="2 3">
    <name type="scientific">Blomia tropicalis</name>
    <name type="common">Mite</name>
    <dbReference type="NCBI Taxonomy" id="40697"/>
    <lineage>
        <taxon>Eukaryota</taxon>
        <taxon>Metazoa</taxon>
        <taxon>Ecdysozoa</taxon>
        <taxon>Arthropoda</taxon>
        <taxon>Chelicerata</taxon>
        <taxon>Arachnida</taxon>
        <taxon>Acari</taxon>
        <taxon>Acariformes</taxon>
        <taxon>Sarcoptiformes</taxon>
        <taxon>Astigmata</taxon>
        <taxon>Glycyphagoidea</taxon>
        <taxon>Echimyopodidae</taxon>
        <taxon>Blomia</taxon>
    </lineage>
</organism>
<dbReference type="Pfam" id="PF00567">
    <property type="entry name" value="TUDOR"/>
    <property type="match status" value="1"/>
</dbReference>
<sequence length="178" mass="21243">MDSEIVMLLNQLKISFNNEIDEIITKIKVSSYNRDSSTEITDNHDIKNAVLNYRPVEYDQIQEINLCYIFSTRDFFVHLNNGQVESFYFELNRFYKEELLKNDIEFKPNSLINNEFYCVYNDTDSSYYRGQILQKSDEKYLVRLVDFGDLIFLNINSIFKLVQKFANEPIFAIHCYLE</sequence>
<dbReference type="CDD" id="cd20379">
    <property type="entry name" value="Tudor_dTUD-like"/>
    <property type="match status" value="1"/>
</dbReference>
<dbReference type="SUPFAM" id="SSF63748">
    <property type="entry name" value="Tudor/PWWP/MBT"/>
    <property type="match status" value="1"/>
</dbReference>
<gene>
    <name evidence="2" type="ORF">RDWZM_005369</name>
</gene>
<evidence type="ECO:0000313" key="3">
    <source>
        <dbReference type="Proteomes" id="UP001142055"/>
    </source>
</evidence>
<keyword evidence="3" id="KW-1185">Reference proteome</keyword>
<accession>A0A9Q0M8C4</accession>
<dbReference type="InterPro" id="IPR002999">
    <property type="entry name" value="Tudor"/>
</dbReference>